<dbReference type="EMBL" id="WTYZ01000001">
    <property type="protein sequence ID" value="MXO82980.1"/>
    <property type="molecule type" value="Genomic_DNA"/>
</dbReference>
<sequence>MTARKLASLAIAVAFLIGMAVWNFARVPAPIEDGQPKQRLGLMTSLPIYWGEGEGFGDMLADDQHQHWVKEQLERRFELIPLDILSASGSLEPNSDLAGLEFLMLAQPSALAPADFVALDNWVKGGGMLLLFADPMLTEHSEFGLGDRRRPQDIALLGPILTRWGLRQFYDQDQPDALRFISYDSIAIPVHKTGQIEIVPTDAVTCELVSESVIASCVIGQGTALIVSDAAVLEHEADPAISSEALDKLLRSAFKPAR</sequence>
<comment type="caution">
    <text evidence="1">The sequence shown here is derived from an EMBL/GenBank/DDBJ whole genome shotgun (WGS) entry which is preliminary data.</text>
</comment>
<proteinExistence type="predicted"/>
<dbReference type="Proteomes" id="UP000460290">
    <property type="component" value="Unassembled WGS sequence"/>
</dbReference>
<name>A0A844Z826_9SPHN</name>
<reference evidence="1 2" key="1">
    <citation type="submission" date="2019-12" db="EMBL/GenBank/DDBJ databases">
        <title>Genomic-based taxomic classification of the family Erythrobacteraceae.</title>
        <authorList>
            <person name="Xu L."/>
        </authorList>
    </citation>
    <scope>NUCLEOTIDE SEQUENCE [LARGE SCALE GENOMIC DNA]</scope>
    <source>
        <strain evidence="1 2">KCTC 42006</strain>
    </source>
</reference>
<keyword evidence="2" id="KW-1185">Reference proteome</keyword>
<evidence type="ECO:0000313" key="1">
    <source>
        <dbReference type="EMBL" id="MXO82980.1"/>
    </source>
</evidence>
<evidence type="ECO:0000313" key="2">
    <source>
        <dbReference type="Proteomes" id="UP000460290"/>
    </source>
</evidence>
<accession>A0A844Z826</accession>
<dbReference type="OrthoDB" id="7390937at2"/>
<organism evidence="1 2">
    <name type="scientific">Pontixanthobacter aestiaquae</name>
    <dbReference type="NCBI Taxonomy" id="1509367"/>
    <lineage>
        <taxon>Bacteria</taxon>
        <taxon>Pseudomonadati</taxon>
        <taxon>Pseudomonadota</taxon>
        <taxon>Alphaproteobacteria</taxon>
        <taxon>Sphingomonadales</taxon>
        <taxon>Erythrobacteraceae</taxon>
        <taxon>Pontixanthobacter</taxon>
    </lineage>
</organism>
<dbReference type="RefSeq" id="WP_160613373.1">
    <property type="nucleotide sequence ID" value="NZ_JAUFQM010000001.1"/>
</dbReference>
<dbReference type="AlphaFoldDB" id="A0A844Z826"/>
<protein>
    <submittedName>
        <fullName evidence="1">ABC transporter</fullName>
    </submittedName>
</protein>
<gene>
    <name evidence="1" type="ORF">GRI35_06320</name>
</gene>